<dbReference type="EMBL" id="DVHC01000060">
    <property type="protein sequence ID" value="HIR59568.1"/>
    <property type="molecule type" value="Genomic_DNA"/>
</dbReference>
<comment type="caution">
    <text evidence="2">The sequence shown here is derived from an EMBL/GenBank/DDBJ whole genome shotgun (WGS) entry which is preliminary data.</text>
</comment>
<reference evidence="2" key="1">
    <citation type="submission" date="2020-10" db="EMBL/GenBank/DDBJ databases">
        <authorList>
            <person name="Gilroy R."/>
        </authorList>
    </citation>
    <scope>NUCLEOTIDE SEQUENCE</scope>
    <source>
        <strain evidence="2">CHK184-20233</strain>
    </source>
</reference>
<dbReference type="AlphaFoldDB" id="A0A9D1DVA4"/>
<reference evidence="2" key="2">
    <citation type="journal article" date="2021" name="PeerJ">
        <title>Extensive microbial diversity within the chicken gut microbiome revealed by metagenomics and culture.</title>
        <authorList>
            <person name="Gilroy R."/>
            <person name="Ravi A."/>
            <person name="Getino M."/>
            <person name="Pursley I."/>
            <person name="Horton D.L."/>
            <person name="Alikhan N.F."/>
            <person name="Baker D."/>
            <person name="Gharbi K."/>
            <person name="Hall N."/>
            <person name="Watson M."/>
            <person name="Adriaenssens E.M."/>
            <person name="Foster-Nyarko E."/>
            <person name="Jarju S."/>
            <person name="Secka A."/>
            <person name="Antonio M."/>
            <person name="Oren A."/>
            <person name="Chaudhuri R.R."/>
            <person name="La Ragione R."/>
            <person name="Hildebrand F."/>
            <person name="Pallen M.J."/>
        </authorList>
    </citation>
    <scope>NUCLEOTIDE SEQUENCE</scope>
    <source>
        <strain evidence="2">CHK184-20233</strain>
    </source>
</reference>
<sequence length="281" mass="33107">MLNSGVFFRILKDGENHLKYIREFVDTYNLSYSFSDDDSNEAPALLAKDGHLVVKTSWDYMNIVVFYVPELITDNQKSWLDTNLDSFKNYEYLGFNNYSLVDDEVIEERIEDLEKEVVEINKRYLNFRKSLGVEGRVIIVPDEEQIKDDVFEKIIVGNENHVDRYQDFSDKYHLGYEFSDNDSYIAPLTMASIGHFCYNTAESISNILMYIPEVVTERQYNYFVNNREMILNYVDKKATAVKDRDGNLVIETLDDFDLIEKEVNKRYGKYKKLKEEKGHVR</sequence>
<accession>A0A9D1DVA4</accession>
<protein>
    <submittedName>
        <fullName evidence="2">Uncharacterized protein</fullName>
    </submittedName>
</protein>
<dbReference type="Proteomes" id="UP000824232">
    <property type="component" value="Unassembled WGS sequence"/>
</dbReference>
<organism evidence="2 3">
    <name type="scientific">Candidatus Onthousia excrementipullorum</name>
    <dbReference type="NCBI Taxonomy" id="2840884"/>
    <lineage>
        <taxon>Bacteria</taxon>
        <taxon>Bacillati</taxon>
        <taxon>Bacillota</taxon>
        <taxon>Bacilli</taxon>
        <taxon>Candidatus Onthousia</taxon>
    </lineage>
</organism>
<evidence type="ECO:0000256" key="1">
    <source>
        <dbReference type="SAM" id="Coils"/>
    </source>
</evidence>
<name>A0A9D1DVA4_9FIRM</name>
<proteinExistence type="predicted"/>
<evidence type="ECO:0000313" key="3">
    <source>
        <dbReference type="Proteomes" id="UP000824232"/>
    </source>
</evidence>
<keyword evidence="1" id="KW-0175">Coiled coil</keyword>
<evidence type="ECO:0000313" key="2">
    <source>
        <dbReference type="EMBL" id="HIR59568.1"/>
    </source>
</evidence>
<gene>
    <name evidence="2" type="ORF">IAB38_05910</name>
</gene>
<feature type="coiled-coil region" evidence="1">
    <location>
        <begin position="103"/>
        <end position="130"/>
    </location>
</feature>